<dbReference type="EMBL" id="DS231709">
    <property type="protein sequence ID" value="KNB11364.1"/>
    <property type="molecule type" value="Genomic_DNA"/>
</dbReference>
<gene>
    <name evidence="1" type="ORF">FOXG_20500</name>
</gene>
<organism evidence="1 2">
    <name type="scientific">Fusarium oxysporum f. sp. lycopersici (strain 4287 / CBS 123668 / FGSC 9935 / NRRL 34936)</name>
    <name type="common">Fusarium vascular wilt of tomato</name>
    <dbReference type="NCBI Taxonomy" id="426428"/>
    <lineage>
        <taxon>Eukaryota</taxon>
        <taxon>Fungi</taxon>
        <taxon>Dikarya</taxon>
        <taxon>Ascomycota</taxon>
        <taxon>Pezizomycotina</taxon>
        <taxon>Sordariomycetes</taxon>
        <taxon>Hypocreomycetidae</taxon>
        <taxon>Hypocreales</taxon>
        <taxon>Nectriaceae</taxon>
        <taxon>Fusarium</taxon>
        <taxon>Fusarium oxysporum species complex</taxon>
    </lineage>
</organism>
<protein>
    <submittedName>
        <fullName evidence="1">Uncharacterized protein</fullName>
    </submittedName>
</protein>
<evidence type="ECO:0000313" key="1">
    <source>
        <dbReference type="EMBL" id="KNB11364.1"/>
    </source>
</evidence>
<evidence type="ECO:0000313" key="2">
    <source>
        <dbReference type="Proteomes" id="UP000009097"/>
    </source>
</evidence>
<dbReference type="KEGG" id="fox:FOXG_20500"/>
<dbReference type="VEuPathDB" id="FungiDB:FOXG_20500"/>
<dbReference type="AlphaFoldDB" id="A0A0J9VJF8"/>
<dbReference type="Proteomes" id="UP000009097">
    <property type="component" value="Unassembled WGS sequence"/>
</dbReference>
<name>A0A0J9VJF8_FUSO4</name>
<dbReference type="GeneID" id="28961206"/>
<reference evidence="1" key="1">
    <citation type="submission" date="2007-04" db="EMBL/GenBank/DDBJ databases">
        <authorList>
            <consortium name="The Broad Institute Genome Sequencing Platform"/>
            <person name="Birren B."/>
            <person name="Lander E."/>
            <person name="Galagan J."/>
            <person name="Nusbaum C."/>
            <person name="Devon K."/>
            <person name="Ma L.-J."/>
            <person name="Jaffe D."/>
            <person name="Butler J."/>
            <person name="Alvarez P."/>
            <person name="Gnerre S."/>
            <person name="Grabherr M."/>
            <person name="Kleber M."/>
            <person name="Mauceli E."/>
            <person name="Brockman W."/>
            <person name="MacCallum I.A."/>
            <person name="Young S."/>
            <person name="LaButti K."/>
            <person name="DeCaprio D."/>
            <person name="Crawford M."/>
            <person name="Koehrsen M."/>
            <person name="Engels R."/>
            <person name="Montgomery P."/>
            <person name="Pearson M."/>
            <person name="Howarth C."/>
            <person name="Larson L."/>
            <person name="White J."/>
            <person name="O'Leary S."/>
            <person name="Kodira C."/>
            <person name="Zeng Q."/>
            <person name="Yandava C."/>
            <person name="Alvarado L."/>
            <person name="Kistler C."/>
            <person name="Shim W.-B."/>
            <person name="Kang S."/>
            <person name="Woloshuk C."/>
        </authorList>
    </citation>
    <scope>NUCLEOTIDE SEQUENCE</scope>
    <source>
        <strain evidence="1">4287</strain>
    </source>
</reference>
<accession>A0A0J9VJF8</accession>
<dbReference type="RefSeq" id="XP_018249409.1">
    <property type="nucleotide sequence ID" value="XM_018400783.1"/>
</dbReference>
<sequence length="122" mass="13609">MKMKISNPFSPVGSLPLLDTSLQREKKRERARPGQGLDRVVGCTAQAQARAKRINRLTTDRVCGNNCNWKETGTASEGGLLTHKARQLQVENESWTLTKLDLRGEPWTHRPRATVESGDSVI</sequence>
<proteinExistence type="predicted"/>
<reference evidence="1" key="2">
    <citation type="journal article" date="2010" name="Nature">
        <title>Comparative genomics reveals mobile pathogenicity chromosomes in Fusarium.</title>
        <authorList>
            <person name="Ma L.J."/>
            <person name="van der Does H.C."/>
            <person name="Borkovich K.A."/>
            <person name="Coleman J.J."/>
            <person name="Daboussi M.J."/>
            <person name="Di Pietro A."/>
            <person name="Dufresne M."/>
            <person name="Freitag M."/>
            <person name="Grabherr M."/>
            <person name="Henrissat B."/>
            <person name="Houterman P.M."/>
            <person name="Kang S."/>
            <person name="Shim W.B."/>
            <person name="Woloshuk C."/>
            <person name="Xie X."/>
            <person name="Xu J.R."/>
            <person name="Antoniw J."/>
            <person name="Baker S.E."/>
            <person name="Bluhm B.H."/>
            <person name="Breakspear A."/>
            <person name="Brown D.W."/>
            <person name="Butchko R.A."/>
            <person name="Chapman S."/>
            <person name="Coulson R."/>
            <person name="Coutinho P.M."/>
            <person name="Danchin E.G."/>
            <person name="Diener A."/>
            <person name="Gale L.R."/>
            <person name="Gardiner D.M."/>
            <person name="Goff S."/>
            <person name="Hammond-Kosack K.E."/>
            <person name="Hilburn K."/>
            <person name="Hua-Van A."/>
            <person name="Jonkers W."/>
            <person name="Kazan K."/>
            <person name="Kodira C.D."/>
            <person name="Koehrsen M."/>
            <person name="Kumar L."/>
            <person name="Lee Y.H."/>
            <person name="Li L."/>
            <person name="Manners J.M."/>
            <person name="Miranda-Saavedra D."/>
            <person name="Mukherjee M."/>
            <person name="Park G."/>
            <person name="Park J."/>
            <person name="Park S.Y."/>
            <person name="Proctor R.H."/>
            <person name="Regev A."/>
            <person name="Ruiz-Roldan M.C."/>
            <person name="Sain D."/>
            <person name="Sakthikumar S."/>
            <person name="Sykes S."/>
            <person name="Schwartz D.C."/>
            <person name="Turgeon B.G."/>
            <person name="Wapinski I."/>
            <person name="Yoder O."/>
            <person name="Young S."/>
            <person name="Zeng Q."/>
            <person name="Zhou S."/>
            <person name="Galagan J."/>
            <person name="Cuomo C.A."/>
            <person name="Kistler H.C."/>
            <person name="Rep M."/>
        </authorList>
    </citation>
    <scope>NUCLEOTIDE SEQUENCE [LARGE SCALE GENOMIC DNA]</scope>
    <source>
        <strain evidence="1">4287</strain>
    </source>
</reference>